<comment type="caution">
    <text evidence="2">The sequence shown here is derived from an EMBL/GenBank/DDBJ whole genome shotgun (WGS) entry which is preliminary data.</text>
</comment>
<dbReference type="EMBL" id="BSOZ01000002">
    <property type="protein sequence ID" value="GLS03045.1"/>
    <property type="molecule type" value="Genomic_DNA"/>
</dbReference>
<feature type="chain" id="PRO_5047165476" evidence="1">
    <location>
        <begin position="28"/>
        <end position="525"/>
    </location>
</feature>
<organism evidence="2 3">
    <name type="scientific">Chitiniphilus shinanonensis</name>
    <dbReference type="NCBI Taxonomy" id="553088"/>
    <lineage>
        <taxon>Bacteria</taxon>
        <taxon>Pseudomonadati</taxon>
        <taxon>Pseudomonadota</taxon>
        <taxon>Betaproteobacteria</taxon>
        <taxon>Neisseriales</taxon>
        <taxon>Chitinibacteraceae</taxon>
        <taxon>Chitiniphilus</taxon>
    </lineage>
</organism>
<keyword evidence="3" id="KW-1185">Reference proteome</keyword>
<dbReference type="RefSeq" id="WP_018748339.1">
    <property type="nucleotide sequence ID" value="NZ_BSOZ01000002.1"/>
</dbReference>
<gene>
    <name evidence="2" type="ORF">GCM10007860_01880</name>
</gene>
<sequence length="525" mass="55322">MTTGCLRLIRSLALALPAMLSSVAALAGNPPPNPYLAAEKYAVTHFDSAQTDAFPYAVPQGTSYVSALAGPQVPAGPINLMTLATTSPNYMWGVASTGVSYINVANDQFTPVARLLLPGLSQTVVNSLLGLLTAPITTLTQAQQIVTQLGLGGGGISSAYSVVDNQNVLYVNYGTKIHAFALNVPALPVLGIHIERTLDTSTFLPSGESVTGLVMTYDGKLVVLGTRSVSIVDRSFTGPVHTANFNSDEYISNSAAVDSNNGIYVVSDKFMRKVVWTGSAVSTNPADGAWISPYDTGDTFPTLFGSGSGATPTLMGFGDDPDKLVVITDGKQRMKLVAFWRDQIPAGFTSRVAGQIQVNCNLPSAYQIQTDQSVAVDGYGAFVVNNVSALDGSTGSGNAFVDALVRGPLLPPPAGVERFQWDTTTHSWSSVWARSDISSNTMVPGISSASGIVFANGYYTDGRGWTVVGMDWNTGQTLHQTVFGNNILGNGFYALTQFLPDGDLLFNSVIGPVRVQEPGGVVYPF</sequence>
<name>A0ABQ6BM12_9NEIS</name>
<dbReference type="Proteomes" id="UP001156836">
    <property type="component" value="Unassembled WGS sequence"/>
</dbReference>
<accession>A0ABQ6BM12</accession>
<proteinExistence type="predicted"/>
<evidence type="ECO:0000313" key="3">
    <source>
        <dbReference type="Proteomes" id="UP001156836"/>
    </source>
</evidence>
<evidence type="ECO:0000256" key="1">
    <source>
        <dbReference type="SAM" id="SignalP"/>
    </source>
</evidence>
<evidence type="ECO:0000313" key="2">
    <source>
        <dbReference type="EMBL" id="GLS03045.1"/>
    </source>
</evidence>
<protein>
    <submittedName>
        <fullName evidence="2">Uncharacterized protein</fullName>
    </submittedName>
</protein>
<feature type="signal peptide" evidence="1">
    <location>
        <begin position="1"/>
        <end position="27"/>
    </location>
</feature>
<keyword evidence="1" id="KW-0732">Signal</keyword>
<reference evidence="3" key="1">
    <citation type="journal article" date="2019" name="Int. J. Syst. Evol. Microbiol.">
        <title>The Global Catalogue of Microorganisms (GCM) 10K type strain sequencing project: providing services to taxonomists for standard genome sequencing and annotation.</title>
        <authorList>
            <consortium name="The Broad Institute Genomics Platform"/>
            <consortium name="The Broad Institute Genome Sequencing Center for Infectious Disease"/>
            <person name="Wu L."/>
            <person name="Ma J."/>
        </authorList>
    </citation>
    <scope>NUCLEOTIDE SEQUENCE [LARGE SCALE GENOMIC DNA]</scope>
    <source>
        <strain evidence="3">NBRC 104970</strain>
    </source>
</reference>